<protein>
    <submittedName>
        <fullName evidence="1">Uncharacterized protein</fullName>
    </submittedName>
</protein>
<name>A0A0E9PTF4_ANGAN</name>
<evidence type="ECO:0000313" key="1">
    <source>
        <dbReference type="EMBL" id="JAH07153.1"/>
    </source>
</evidence>
<reference evidence="1" key="1">
    <citation type="submission" date="2014-11" db="EMBL/GenBank/DDBJ databases">
        <authorList>
            <person name="Amaro Gonzalez C."/>
        </authorList>
    </citation>
    <scope>NUCLEOTIDE SEQUENCE</scope>
</reference>
<dbReference type="EMBL" id="GBXM01101424">
    <property type="protein sequence ID" value="JAH07153.1"/>
    <property type="molecule type" value="Transcribed_RNA"/>
</dbReference>
<dbReference type="AlphaFoldDB" id="A0A0E9PTF4"/>
<sequence>MIQIKSKNSQIMFLFLFTYDRKMCVLFT</sequence>
<accession>A0A0E9PTF4</accession>
<organism evidence="1">
    <name type="scientific">Anguilla anguilla</name>
    <name type="common">European freshwater eel</name>
    <name type="synonym">Muraena anguilla</name>
    <dbReference type="NCBI Taxonomy" id="7936"/>
    <lineage>
        <taxon>Eukaryota</taxon>
        <taxon>Metazoa</taxon>
        <taxon>Chordata</taxon>
        <taxon>Craniata</taxon>
        <taxon>Vertebrata</taxon>
        <taxon>Euteleostomi</taxon>
        <taxon>Actinopterygii</taxon>
        <taxon>Neopterygii</taxon>
        <taxon>Teleostei</taxon>
        <taxon>Anguilliformes</taxon>
        <taxon>Anguillidae</taxon>
        <taxon>Anguilla</taxon>
    </lineage>
</organism>
<proteinExistence type="predicted"/>
<reference evidence="1" key="2">
    <citation type="journal article" date="2015" name="Fish Shellfish Immunol.">
        <title>Early steps in the European eel (Anguilla anguilla)-Vibrio vulnificus interaction in the gills: Role of the RtxA13 toxin.</title>
        <authorList>
            <person name="Callol A."/>
            <person name="Pajuelo D."/>
            <person name="Ebbesson L."/>
            <person name="Teles M."/>
            <person name="MacKenzie S."/>
            <person name="Amaro C."/>
        </authorList>
    </citation>
    <scope>NUCLEOTIDE SEQUENCE</scope>
</reference>